<evidence type="ECO:0000256" key="11">
    <source>
        <dbReference type="PIRSR" id="PIRSR001191-2"/>
    </source>
</evidence>
<keyword evidence="6" id="KW-0378">Hydrolase</keyword>
<dbReference type="GO" id="GO:0030198">
    <property type="term" value="P:extracellular matrix organization"/>
    <property type="evidence" value="ECO:0007669"/>
    <property type="project" value="TreeGrafter"/>
</dbReference>
<keyword evidence="3 11" id="KW-0479">Metal-binding</keyword>
<dbReference type="InterPro" id="IPR036375">
    <property type="entry name" value="Hemopexin-like_dom_sf"/>
</dbReference>
<gene>
    <name evidence="15" type="ORF">BPAG_LOCUS1283</name>
</gene>
<name>A0A0N4SZQ1_BRUPA</name>
<reference evidence="17" key="1">
    <citation type="submission" date="2017-02" db="UniProtKB">
        <authorList>
            <consortium name="WormBaseParasite"/>
        </authorList>
    </citation>
    <scope>IDENTIFICATION</scope>
</reference>
<evidence type="ECO:0000313" key="16">
    <source>
        <dbReference type="Proteomes" id="UP000278627"/>
    </source>
</evidence>
<dbReference type="CDD" id="cd04278">
    <property type="entry name" value="ZnMc_MMP"/>
    <property type="match status" value="1"/>
</dbReference>
<dbReference type="GO" id="GO:0008270">
    <property type="term" value="F:zinc ion binding"/>
    <property type="evidence" value="ECO:0007669"/>
    <property type="project" value="InterPro"/>
</dbReference>
<feature type="binding site" evidence="12">
    <location>
        <position position="104"/>
    </location>
    <ligand>
        <name>Ca(2+)</name>
        <dbReference type="ChEBI" id="CHEBI:29108"/>
        <label>3</label>
    </ligand>
</feature>
<evidence type="ECO:0000256" key="12">
    <source>
        <dbReference type="PIRSR" id="PIRSR621190-2"/>
    </source>
</evidence>
<evidence type="ECO:0000256" key="7">
    <source>
        <dbReference type="ARBA" id="ARBA00022833"/>
    </source>
</evidence>
<feature type="binding site" evidence="12">
    <location>
        <position position="253"/>
    </location>
    <ligand>
        <name>Ca(2+)</name>
        <dbReference type="ChEBI" id="CHEBI:29108"/>
        <label>4</label>
    </ligand>
</feature>
<keyword evidence="12" id="KW-0106">Calcium</keyword>
<dbReference type="GO" id="GO:0030574">
    <property type="term" value="P:collagen catabolic process"/>
    <property type="evidence" value="ECO:0007669"/>
    <property type="project" value="TreeGrafter"/>
</dbReference>
<dbReference type="STRING" id="6280.A0A0N4SZQ1"/>
<evidence type="ECO:0000256" key="2">
    <source>
        <dbReference type="ARBA" id="ARBA00022670"/>
    </source>
</evidence>
<feature type="binding site" evidence="12">
    <location>
        <position position="79"/>
    </location>
    <ligand>
        <name>Ca(2+)</name>
        <dbReference type="ChEBI" id="CHEBI:29108"/>
        <label>3</label>
    </ligand>
</feature>
<feature type="binding site" evidence="11">
    <location>
        <position position="157"/>
    </location>
    <ligand>
        <name>Zn(2+)</name>
        <dbReference type="ChEBI" id="CHEBI:29105"/>
        <label>2</label>
        <note>catalytic</note>
    </ligand>
</feature>
<comment type="similarity">
    <text evidence="1">Belongs to the peptidase M10A family.</text>
</comment>
<dbReference type="AlphaFoldDB" id="A0A0N4SZQ1"/>
<feature type="binding site" evidence="12">
    <location>
        <position position="61"/>
    </location>
    <ligand>
        <name>Ca(2+)</name>
        <dbReference type="ChEBI" id="CHEBI:29108"/>
        <label>2</label>
    </ligand>
</feature>
<accession>A0A0N4SZQ1</accession>
<dbReference type="SMART" id="SM00120">
    <property type="entry name" value="HX"/>
    <property type="match status" value="4"/>
</dbReference>
<dbReference type="SUPFAM" id="SSF50923">
    <property type="entry name" value="Hemopexin-like domain"/>
    <property type="match status" value="1"/>
</dbReference>
<dbReference type="InterPro" id="IPR006026">
    <property type="entry name" value="Peptidase_Metallo"/>
</dbReference>
<dbReference type="InterPro" id="IPR033739">
    <property type="entry name" value="M10A_MMP"/>
</dbReference>
<feature type="binding site" evidence="12">
    <location>
        <position position="99"/>
    </location>
    <ligand>
        <name>Zn(2+)</name>
        <dbReference type="ChEBI" id="CHEBI:29105"/>
        <label>1</label>
    </ligand>
</feature>
<keyword evidence="8" id="KW-0482">Metalloprotease</keyword>
<evidence type="ECO:0000256" key="3">
    <source>
        <dbReference type="ARBA" id="ARBA00022723"/>
    </source>
</evidence>
<dbReference type="PRINTS" id="PR00138">
    <property type="entry name" value="MATRIXIN"/>
</dbReference>
<feature type="active site" evidence="10">
    <location>
        <position position="154"/>
    </location>
</feature>
<sequence length="472" mass="54579">MWKREKICELRESRILNHVDNPSRSIPNLGAIRREINEAINSWQHILPMQFYEVRPEAEADVKIRFAVGDHGDPYRFDGNGRILAHAFPPGEGIGGDIHLDDDERWTIALTGDPYRQPNRSLDETIFIRVLLQNDLISQLTIAEVSLRSIVMHEFGHSIGLSHSHQEDSIMYAFYQYDLTPKLSYDDLLAVQTLYGGRDYHPEEPTVAPQPHSSTTERPSLLPEGPEQPTDRFPTIHPELPVPEPDPCKSEYDAVASIRQEIFDRWFWRIRQDGTLSQSPRHINTLWREVSWPIDAAVESDHQIYLFAGKDIYIFNGQHLISKKLLTDLGLPASIEHIRLVYTWNYWTERPMYIWTKDEFWRVDKKTERVEIGYPRKIATTWHDIPEEASAAVTYNNDLYFFNGKAAYKFHTINMTAASPINASQLWYFCPVAMKISSNGNAAHISSLSNFIVIVVITIVFPFEHKWPIILQ</sequence>
<dbReference type="WBParaSite" id="BPAG_0000128201-mRNA-1">
    <property type="protein sequence ID" value="BPAG_0000128201-mRNA-1"/>
    <property type="gene ID" value="BPAG_0000128201"/>
</dbReference>
<dbReference type="Pfam" id="PF00413">
    <property type="entry name" value="Peptidase_M10"/>
    <property type="match status" value="1"/>
</dbReference>
<feature type="binding site" evidence="12">
    <location>
        <position position="101"/>
    </location>
    <ligand>
        <name>Ca(2+)</name>
        <dbReference type="ChEBI" id="CHEBI:29108"/>
        <label>3</label>
    </ligand>
</feature>
<feature type="binding site" evidence="12">
    <location>
        <position position="71"/>
    </location>
    <ligand>
        <name>Zn(2+)</name>
        <dbReference type="ChEBI" id="CHEBI:29105"/>
        <label>1</label>
    </ligand>
</feature>
<dbReference type="PANTHER" id="PTHR10201:SF291">
    <property type="entry name" value="MATRIX METALLOPROTEINASE 1, ISOFORM C-RELATED"/>
    <property type="match status" value="1"/>
</dbReference>
<reference evidence="15 16" key="2">
    <citation type="submission" date="2018-11" db="EMBL/GenBank/DDBJ databases">
        <authorList>
            <consortium name="Pathogen Informatics"/>
        </authorList>
    </citation>
    <scope>NUCLEOTIDE SEQUENCE [LARGE SCALE GENOMIC DNA]</scope>
</reference>
<dbReference type="PANTHER" id="PTHR10201">
    <property type="entry name" value="MATRIX METALLOPROTEINASE"/>
    <property type="match status" value="1"/>
</dbReference>
<feature type="binding site" evidence="12">
    <location>
        <position position="95"/>
    </location>
    <ligand>
        <name>Ca(2+)</name>
        <dbReference type="ChEBI" id="CHEBI:29108"/>
        <label>2</label>
    </ligand>
</feature>
<feature type="domain" description="Peptidase metallopeptidase" evidence="14">
    <location>
        <begin position="11"/>
        <end position="197"/>
    </location>
</feature>
<evidence type="ECO:0000256" key="9">
    <source>
        <dbReference type="ARBA" id="ARBA00023145"/>
    </source>
</evidence>
<feature type="binding site" evidence="12">
    <location>
        <position position="102"/>
    </location>
    <ligand>
        <name>Ca(2+)</name>
        <dbReference type="ChEBI" id="CHEBI:29108"/>
        <label>1</label>
    </ligand>
</feature>
<dbReference type="CDD" id="cd00094">
    <property type="entry name" value="HX"/>
    <property type="match status" value="1"/>
</dbReference>
<dbReference type="Gene3D" id="3.40.390.10">
    <property type="entry name" value="Collagenase (Catalytic Domain)"/>
    <property type="match status" value="1"/>
</dbReference>
<dbReference type="InterPro" id="IPR021190">
    <property type="entry name" value="Pept_M10A"/>
</dbReference>
<feature type="binding site" evidence="12">
    <location>
        <position position="104"/>
    </location>
    <ligand>
        <name>Ca(2+)</name>
        <dbReference type="ChEBI" id="CHEBI:29108"/>
        <label>1</label>
    </ligand>
</feature>
<dbReference type="Gene3D" id="2.110.10.10">
    <property type="entry name" value="Hemopexin-like domain"/>
    <property type="match status" value="1"/>
</dbReference>
<comment type="cofactor">
    <cofactor evidence="12">
        <name>Zn(2+)</name>
        <dbReference type="ChEBI" id="CHEBI:29105"/>
    </cofactor>
    <text evidence="12">Binds 2 Zn(2+) ions per subunit.</text>
</comment>
<feature type="binding site" evidence="12">
    <location>
        <position position="86"/>
    </location>
    <ligand>
        <name>Zn(2+)</name>
        <dbReference type="ChEBI" id="CHEBI:29105"/>
        <label>1</label>
    </ligand>
</feature>
<dbReference type="GO" id="GO:0006508">
    <property type="term" value="P:proteolysis"/>
    <property type="evidence" value="ECO:0007669"/>
    <property type="project" value="UniProtKB-KW"/>
</dbReference>
<dbReference type="Proteomes" id="UP000278627">
    <property type="component" value="Unassembled WGS sequence"/>
</dbReference>
<proteinExistence type="inferred from homology"/>
<feature type="binding site" evidence="11">
    <location>
        <position position="153"/>
    </location>
    <ligand>
        <name>Zn(2+)</name>
        <dbReference type="ChEBI" id="CHEBI:29105"/>
        <label>2</label>
        <note>catalytic</note>
    </ligand>
</feature>
<keyword evidence="9" id="KW-0865">Zymogen</keyword>
<evidence type="ECO:0000313" key="15">
    <source>
        <dbReference type="EMBL" id="VDN82469.1"/>
    </source>
</evidence>
<organism evidence="17">
    <name type="scientific">Brugia pahangi</name>
    <name type="common">Filarial nematode worm</name>
    <dbReference type="NCBI Taxonomy" id="6280"/>
    <lineage>
        <taxon>Eukaryota</taxon>
        <taxon>Metazoa</taxon>
        <taxon>Ecdysozoa</taxon>
        <taxon>Nematoda</taxon>
        <taxon>Chromadorea</taxon>
        <taxon>Rhabditida</taxon>
        <taxon>Spirurina</taxon>
        <taxon>Spiruromorpha</taxon>
        <taxon>Filarioidea</taxon>
        <taxon>Onchocercidae</taxon>
        <taxon>Brugia</taxon>
    </lineage>
</organism>
<keyword evidence="16" id="KW-1185">Reference proteome</keyword>
<dbReference type="SMART" id="SM00235">
    <property type="entry name" value="ZnMc"/>
    <property type="match status" value="1"/>
</dbReference>
<evidence type="ECO:0000256" key="10">
    <source>
        <dbReference type="PIRSR" id="PIRSR001191-1"/>
    </source>
</evidence>
<dbReference type="InterPro" id="IPR024079">
    <property type="entry name" value="MetalloPept_cat_dom_sf"/>
</dbReference>
<feature type="binding site" evidence="12">
    <location>
        <position position="97"/>
    </location>
    <ligand>
        <name>Ca(2+)</name>
        <dbReference type="ChEBI" id="CHEBI:29108"/>
        <label>2</label>
    </ligand>
</feature>
<keyword evidence="2" id="KW-0645">Protease</keyword>
<evidence type="ECO:0000256" key="6">
    <source>
        <dbReference type="ARBA" id="ARBA00022801"/>
    </source>
</evidence>
<feature type="binding site" evidence="12">
    <location>
        <position position="171"/>
    </location>
    <ligand>
        <name>Zn(2+)</name>
        <dbReference type="ChEBI" id="CHEBI:29105"/>
        <label>2</label>
        <note>catalytic</note>
    </ligand>
</feature>
<keyword evidence="4" id="KW-0732">Signal</keyword>
<feature type="binding site" evidence="12">
    <location>
        <position position="295"/>
    </location>
    <ligand>
        <name>Ca(2+)</name>
        <dbReference type="ChEBI" id="CHEBI:29108"/>
        <label>4</label>
    </ligand>
</feature>
<protein>
    <submittedName>
        <fullName evidence="17">ZnMc domain-containing protein</fullName>
    </submittedName>
</protein>
<dbReference type="InterPro" id="IPR001818">
    <property type="entry name" value="Pept_M10_metallopeptidase"/>
</dbReference>
<feature type="region of interest" description="Disordered" evidence="13">
    <location>
        <begin position="200"/>
        <end position="231"/>
    </location>
</feature>
<dbReference type="GO" id="GO:0005615">
    <property type="term" value="C:extracellular space"/>
    <property type="evidence" value="ECO:0007669"/>
    <property type="project" value="TreeGrafter"/>
</dbReference>
<keyword evidence="5" id="KW-0677">Repeat</keyword>
<evidence type="ECO:0000256" key="4">
    <source>
        <dbReference type="ARBA" id="ARBA00022729"/>
    </source>
</evidence>
<feature type="binding site" evidence="12">
    <location>
        <position position="78"/>
    </location>
    <ligand>
        <name>Ca(2+)</name>
        <dbReference type="ChEBI" id="CHEBI:29108"/>
        <label>3</label>
    </ligand>
</feature>
<dbReference type="InterPro" id="IPR000585">
    <property type="entry name" value="Hemopexin-like_dom"/>
</dbReference>
<evidence type="ECO:0000256" key="13">
    <source>
        <dbReference type="SAM" id="MobiDB-lite"/>
    </source>
</evidence>
<keyword evidence="7 11" id="KW-0862">Zinc</keyword>
<feature type="binding site" evidence="12">
    <location>
        <position position="73"/>
    </location>
    <ligand>
        <name>Zn(2+)</name>
        <dbReference type="ChEBI" id="CHEBI:29105"/>
        <label>1</label>
    </ligand>
</feature>
<dbReference type="EMBL" id="UZAD01000092">
    <property type="protein sequence ID" value="VDN82469.1"/>
    <property type="molecule type" value="Genomic_DNA"/>
</dbReference>
<dbReference type="GO" id="GO:0004222">
    <property type="term" value="F:metalloendopeptidase activity"/>
    <property type="evidence" value="ECO:0007669"/>
    <property type="project" value="InterPro"/>
</dbReference>
<evidence type="ECO:0000256" key="8">
    <source>
        <dbReference type="ARBA" id="ARBA00023049"/>
    </source>
</evidence>
<feature type="binding site" evidence="12">
    <location>
        <position position="297"/>
    </location>
    <ligand>
        <name>Ca(2+)</name>
        <dbReference type="ChEBI" id="CHEBI:29108"/>
        <label>5</label>
    </ligand>
</feature>
<feature type="binding site" evidence="11">
    <location>
        <position position="163"/>
    </location>
    <ligand>
        <name>Zn(2+)</name>
        <dbReference type="ChEBI" id="CHEBI:29105"/>
        <label>2</label>
        <note>catalytic</note>
    </ligand>
</feature>
<dbReference type="GO" id="GO:0031012">
    <property type="term" value="C:extracellular matrix"/>
    <property type="evidence" value="ECO:0007669"/>
    <property type="project" value="InterPro"/>
</dbReference>
<dbReference type="PIRSF" id="PIRSF001191">
    <property type="entry name" value="Peptidase_M10A_matrix"/>
    <property type="match status" value="1"/>
</dbReference>
<evidence type="ECO:0000256" key="1">
    <source>
        <dbReference type="ARBA" id="ARBA00010370"/>
    </source>
</evidence>
<evidence type="ECO:0000313" key="17">
    <source>
        <dbReference type="WBParaSite" id="BPAG_0000128201-mRNA-1"/>
    </source>
</evidence>
<comment type="cofactor">
    <cofactor evidence="12">
        <name>Ca(2+)</name>
        <dbReference type="ChEBI" id="CHEBI:29108"/>
    </cofactor>
    <text evidence="12">Can bind about 5 Ca(2+) ions per subunit.</text>
</comment>
<evidence type="ECO:0000256" key="5">
    <source>
        <dbReference type="ARBA" id="ARBA00022737"/>
    </source>
</evidence>
<dbReference type="InterPro" id="IPR018487">
    <property type="entry name" value="Hemopexin-like_repeat"/>
</dbReference>
<dbReference type="SUPFAM" id="SSF55486">
    <property type="entry name" value="Metalloproteases ('zincins'), catalytic domain"/>
    <property type="match status" value="1"/>
</dbReference>
<evidence type="ECO:0000259" key="14">
    <source>
        <dbReference type="SMART" id="SM00235"/>
    </source>
</evidence>